<feature type="transmembrane region" description="Helical" evidence="5">
    <location>
        <begin position="116"/>
        <end position="135"/>
    </location>
</feature>
<dbReference type="STRING" id="1852522.SAMN06295960_3588"/>
<dbReference type="AlphaFoldDB" id="A0A1X7LK34"/>
<feature type="transmembrane region" description="Helical" evidence="5">
    <location>
        <begin position="6"/>
        <end position="24"/>
    </location>
</feature>
<evidence type="ECO:0000256" key="3">
    <source>
        <dbReference type="ARBA" id="ARBA00022989"/>
    </source>
</evidence>
<evidence type="ECO:0000256" key="1">
    <source>
        <dbReference type="ARBA" id="ARBA00004141"/>
    </source>
</evidence>
<organism evidence="7 8">
    <name type="scientific">Paenibacillus aquistagni</name>
    <dbReference type="NCBI Taxonomy" id="1852522"/>
    <lineage>
        <taxon>Bacteria</taxon>
        <taxon>Bacillati</taxon>
        <taxon>Bacillota</taxon>
        <taxon>Bacilli</taxon>
        <taxon>Bacillales</taxon>
        <taxon>Paenibacillaceae</taxon>
        <taxon>Paenibacillus</taxon>
    </lineage>
</organism>
<keyword evidence="8" id="KW-1185">Reference proteome</keyword>
<dbReference type="EMBL" id="FXAZ01000005">
    <property type="protein sequence ID" value="SMG53854.1"/>
    <property type="molecule type" value="Genomic_DNA"/>
</dbReference>
<gene>
    <name evidence="7" type="ORF">SAMN06295960_3588</name>
</gene>
<dbReference type="GO" id="GO:0016020">
    <property type="term" value="C:membrane"/>
    <property type="evidence" value="ECO:0007669"/>
    <property type="project" value="UniProtKB-SubCell"/>
</dbReference>
<reference evidence="7 8" key="1">
    <citation type="submission" date="2017-04" db="EMBL/GenBank/DDBJ databases">
        <authorList>
            <person name="Afonso C.L."/>
            <person name="Miller P.J."/>
            <person name="Scott M.A."/>
            <person name="Spackman E."/>
            <person name="Goraichik I."/>
            <person name="Dimitrov K.M."/>
            <person name="Suarez D.L."/>
            <person name="Swayne D.E."/>
        </authorList>
    </citation>
    <scope>NUCLEOTIDE SEQUENCE [LARGE SCALE GENOMIC DNA]</scope>
    <source>
        <strain evidence="7 8">11</strain>
    </source>
</reference>
<feature type="transmembrane region" description="Helical" evidence="5">
    <location>
        <begin position="36"/>
        <end position="53"/>
    </location>
</feature>
<evidence type="ECO:0000313" key="7">
    <source>
        <dbReference type="EMBL" id="SMG53854.1"/>
    </source>
</evidence>
<accession>A0A1X7LK34</accession>
<keyword evidence="4 5" id="KW-0472">Membrane</keyword>
<dbReference type="Proteomes" id="UP000193834">
    <property type="component" value="Unassembled WGS sequence"/>
</dbReference>
<feature type="transmembrane region" description="Helical" evidence="5">
    <location>
        <begin position="141"/>
        <end position="160"/>
    </location>
</feature>
<feature type="transmembrane region" description="Helical" evidence="5">
    <location>
        <begin position="59"/>
        <end position="84"/>
    </location>
</feature>
<dbReference type="RefSeq" id="WP_085496438.1">
    <property type="nucleotide sequence ID" value="NZ_FXAZ01000005.1"/>
</dbReference>
<sequence length="173" mass="19040">MDLFYFIRIFLGTLMIATAVLKLLSFHSFTLTIRQLNTVIINPAFTIACVISLEMLSGIFMFFPALYLGGLLFIVLLSISFIWVSIRSKKLPGKITCNCFGSLIPETLGDHTIHRAIFLIALALFTGIMDFAFGGKAVSQAAVYPIALGILQSIAIIGLYGHLRILLARPEPE</sequence>
<evidence type="ECO:0000256" key="5">
    <source>
        <dbReference type="SAM" id="Phobius"/>
    </source>
</evidence>
<keyword evidence="2 5" id="KW-0812">Transmembrane</keyword>
<keyword evidence="3 5" id="KW-1133">Transmembrane helix</keyword>
<dbReference type="Pfam" id="PF07291">
    <property type="entry name" value="MauE"/>
    <property type="match status" value="1"/>
</dbReference>
<evidence type="ECO:0000256" key="4">
    <source>
        <dbReference type="ARBA" id="ARBA00023136"/>
    </source>
</evidence>
<comment type="subcellular location">
    <subcellularLocation>
        <location evidence="1">Membrane</location>
        <topology evidence="1">Multi-pass membrane protein</topology>
    </subcellularLocation>
</comment>
<feature type="domain" description="Methylamine utilisation protein MauE" evidence="6">
    <location>
        <begin position="3"/>
        <end position="124"/>
    </location>
</feature>
<dbReference type="GO" id="GO:0030416">
    <property type="term" value="P:methylamine metabolic process"/>
    <property type="evidence" value="ECO:0007669"/>
    <property type="project" value="InterPro"/>
</dbReference>
<evidence type="ECO:0000313" key="8">
    <source>
        <dbReference type="Proteomes" id="UP000193834"/>
    </source>
</evidence>
<protein>
    <recommendedName>
        <fullName evidence="6">Methylamine utilisation protein MauE domain-containing protein</fullName>
    </recommendedName>
</protein>
<evidence type="ECO:0000256" key="2">
    <source>
        <dbReference type="ARBA" id="ARBA00022692"/>
    </source>
</evidence>
<proteinExistence type="predicted"/>
<dbReference type="InterPro" id="IPR009908">
    <property type="entry name" value="Methylamine_util_MauE"/>
</dbReference>
<evidence type="ECO:0000259" key="6">
    <source>
        <dbReference type="Pfam" id="PF07291"/>
    </source>
</evidence>
<dbReference type="OrthoDB" id="2594468at2"/>
<name>A0A1X7LK34_9BACL</name>